<dbReference type="PANTHER" id="PTHR42087">
    <property type="entry name" value="ILP IS AN APOPTOSIS INHIBITOR"/>
    <property type="match status" value="1"/>
</dbReference>
<dbReference type="PANTHER" id="PTHR42087:SF1">
    <property type="entry name" value="ILP IS AN APOPTOSIS INHIBITOR"/>
    <property type="match status" value="1"/>
</dbReference>
<organism evidence="1 2">
    <name type="scientific">Phialophora macrospora</name>
    <dbReference type="NCBI Taxonomy" id="1851006"/>
    <lineage>
        <taxon>Eukaryota</taxon>
        <taxon>Fungi</taxon>
        <taxon>Dikarya</taxon>
        <taxon>Ascomycota</taxon>
        <taxon>Pezizomycotina</taxon>
        <taxon>Eurotiomycetes</taxon>
        <taxon>Chaetothyriomycetidae</taxon>
        <taxon>Chaetothyriales</taxon>
        <taxon>Herpotrichiellaceae</taxon>
        <taxon>Phialophora</taxon>
    </lineage>
</organism>
<accession>A0A0D2FAL0</accession>
<gene>
    <name evidence="1" type="ORF">PV04_07295</name>
</gene>
<evidence type="ECO:0008006" key="3">
    <source>
        <dbReference type="Google" id="ProtNLM"/>
    </source>
</evidence>
<dbReference type="HOGENOM" id="CLU_079969_0_0_1"/>
<evidence type="ECO:0000313" key="2">
    <source>
        <dbReference type="Proteomes" id="UP000054266"/>
    </source>
</evidence>
<dbReference type="Proteomes" id="UP000054266">
    <property type="component" value="Unassembled WGS sequence"/>
</dbReference>
<name>A0A0D2FAL0_9EURO</name>
<keyword evidence="2" id="KW-1185">Reference proteome</keyword>
<dbReference type="EMBL" id="KN846960">
    <property type="protein sequence ID" value="KIW65003.1"/>
    <property type="molecule type" value="Genomic_DNA"/>
</dbReference>
<dbReference type="InterPro" id="IPR053267">
    <property type="entry name" value="Verrucosidin_biosynth-assoc"/>
</dbReference>
<dbReference type="AlphaFoldDB" id="A0A0D2FAL0"/>
<protein>
    <recommendedName>
        <fullName evidence="3">Ilp is an apoptosis inhibitor</fullName>
    </recommendedName>
</protein>
<sequence>MAFSSSSSSSSNFGGSSRSLRDAAFTGINSSPEAGSQGKAPGGPQFDIIAWFPKYQSCQRYFIDHAQHEPLVQAFASFINILLPFQRQPHPVYTTSGSRSGKSRLDRGDAVRASSTEAAAAASAVSLIPYLRRLVVTGMDVPQVLHGFFGDDWRAGVGPQREQERRNYLFAAKSGGWASVKKDYDMLPLETVPFMRPLYDPTDGEIEAAESTWSEWLALEDWMVGSRAPAHGHDIS</sequence>
<evidence type="ECO:0000313" key="1">
    <source>
        <dbReference type="EMBL" id="KIW65003.1"/>
    </source>
</evidence>
<proteinExistence type="predicted"/>
<reference evidence="1 2" key="1">
    <citation type="submission" date="2015-01" db="EMBL/GenBank/DDBJ databases">
        <title>The Genome Sequence of Capronia semiimmersa CBS27337.</title>
        <authorList>
            <consortium name="The Broad Institute Genomics Platform"/>
            <person name="Cuomo C."/>
            <person name="de Hoog S."/>
            <person name="Gorbushina A."/>
            <person name="Stielow B."/>
            <person name="Teixiera M."/>
            <person name="Abouelleil A."/>
            <person name="Chapman S.B."/>
            <person name="Priest M."/>
            <person name="Young S.K."/>
            <person name="Wortman J."/>
            <person name="Nusbaum C."/>
            <person name="Birren B."/>
        </authorList>
    </citation>
    <scope>NUCLEOTIDE SEQUENCE [LARGE SCALE GENOMIC DNA]</scope>
    <source>
        <strain evidence="1 2">CBS 27337</strain>
    </source>
</reference>